<keyword evidence="3" id="KW-1185">Reference proteome</keyword>
<keyword evidence="1" id="KW-0472">Membrane</keyword>
<dbReference type="RefSeq" id="WP_343787235.1">
    <property type="nucleotide sequence ID" value="NZ_BAAAFH010000011.1"/>
</dbReference>
<dbReference type="EMBL" id="BAAAFH010000011">
    <property type="protein sequence ID" value="GAA0875590.1"/>
    <property type="molecule type" value="Genomic_DNA"/>
</dbReference>
<gene>
    <name evidence="2" type="ORF">GCM10009118_19990</name>
</gene>
<comment type="caution">
    <text evidence="2">The sequence shown here is derived from an EMBL/GenBank/DDBJ whole genome shotgun (WGS) entry which is preliminary data.</text>
</comment>
<proteinExistence type="predicted"/>
<sequence>MRQNSHGIIRALRRVEKNSTQETNEKKGGSGNFISFLALIISIVALYFQFFYYHYDLNASFISGGYENDSLRLHIIYHNKGNQDGTILKAEVWYFSDSNVERPKNHLGFRSKLNDPVILPPGSQEFHIISEPTDFKIFDFEKNNTNPFDTLRIQLQFRYLNDYNLLSEKEEIVGWVTLDSNKQVDYYSLSFKNIILETDTYISETYRSK</sequence>
<evidence type="ECO:0000313" key="3">
    <source>
        <dbReference type="Proteomes" id="UP001501126"/>
    </source>
</evidence>
<keyword evidence="1" id="KW-1133">Transmembrane helix</keyword>
<organism evidence="2 3">
    <name type="scientific">Wandonia haliotis</name>
    <dbReference type="NCBI Taxonomy" id="574963"/>
    <lineage>
        <taxon>Bacteria</taxon>
        <taxon>Pseudomonadati</taxon>
        <taxon>Bacteroidota</taxon>
        <taxon>Flavobacteriia</taxon>
        <taxon>Flavobacteriales</taxon>
        <taxon>Crocinitomicaceae</taxon>
        <taxon>Wandonia</taxon>
    </lineage>
</organism>
<dbReference type="Proteomes" id="UP001501126">
    <property type="component" value="Unassembled WGS sequence"/>
</dbReference>
<feature type="transmembrane region" description="Helical" evidence="1">
    <location>
        <begin position="33"/>
        <end position="53"/>
    </location>
</feature>
<protein>
    <submittedName>
        <fullName evidence="2">Uncharacterized protein</fullName>
    </submittedName>
</protein>
<keyword evidence="1" id="KW-0812">Transmembrane</keyword>
<accession>A0ABN1MQJ8</accession>
<evidence type="ECO:0000313" key="2">
    <source>
        <dbReference type="EMBL" id="GAA0875590.1"/>
    </source>
</evidence>
<reference evidence="2 3" key="1">
    <citation type="journal article" date="2019" name="Int. J. Syst. Evol. Microbiol.">
        <title>The Global Catalogue of Microorganisms (GCM) 10K type strain sequencing project: providing services to taxonomists for standard genome sequencing and annotation.</title>
        <authorList>
            <consortium name="The Broad Institute Genomics Platform"/>
            <consortium name="The Broad Institute Genome Sequencing Center for Infectious Disease"/>
            <person name="Wu L."/>
            <person name="Ma J."/>
        </authorList>
    </citation>
    <scope>NUCLEOTIDE SEQUENCE [LARGE SCALE GENOMIC DNA]</scope>
    <source>
        <strain evidence="2 3">JCM 16083</strain>
    </source>
</reference>
<evidence type="ECO:0000256" key="1">
    <source>
        <dbReference type="SAM" id="Phobius"/>
    </source>
</evidence>
<name>A0ABN1MQJ8_9FLAO</name>